<protein>
    <submittedName>
        <fullName evidence="1">Alkyl hydroperoxide reductase/ Thiol specific antioxidant/ Mal allergen</fullName>
    </submittedName>
</protein>
<dbReference type="Pfam" id="PF00578">
    <property type="entry name" value="AhpC-TSA"/>
    <property type="match status" value="1"/>
</dbReference>
<evidence type="ECO:0000313" key="1">
    <source>
        <dbReference type="EMBL" id="ALV04588.1"/>
    </source>
</evidence>
<accession>A0A0U3MAT1</accession>
<dbReference type="KEGG" id="rdp:RD2015_83"/>
<proteinExistence type="predicted"/>
<dbReference type="Gene3D" id="3.40.30.10">
    <property type="entry name" value="Glutaredoxin"/>
    <property type="match status" value="1"/>
</dbReference>
<dbReference type="PANTHER" id="PTHR43640">
    <property type="entry name" value="OS07G0260300 PROTEIN"/>
    <property type="match status" value="1"/>
</dbReference>
<evidence type="ECO:0000313" key="2">
    <source>
        <dbReference type="Proteomes" id="UP000060699"/>
    </source>
</evidence>
<dbReference type="InterPro" id="IPR047262">
    <property type="entry name" value="PRX-like1"/>
</dbReference>
<keyword evidence="2" id="KW-1185">Reference proteome</keyword>
<dbReference type="InterPro" id="IPR000866">
    <property type="entry name" value="AhpC/TSA"/>
</dbReference>
<dbReference type="STRING" id="76731.RD2015_83"/>
<dbReference type="PANTHER" id="PTHR43640:SF1">
    <property type="entry name" value="THIOREDOXIN-DEPENDENT PEROXIREDOXIN"/>
    <property type="match status" value="1"/>
</dbReference>
<name>A0A0U3MAT1_9BURK</name>
<dbReference type="Proteomes" id="UP000060699">
    <property type="component" value="Chromosome"/>
</dbReference>
<reference evidence="1 2" key="1">
    <citation type="submission" date="2015-12" db="EMBL/GenBank/DDBJ databases">
        <title>Complete genome of Roseateles depolymerans KCTC 42856.</title>
        <authorList>
            <person name="Kim K.M."/>
        </authorList>
    </citation>
    <scope>NUCLEOTIDE SEQUENCE [LARGE SCALE GENOMIC DNA]</scope>
    <source>
        <strain evidence="1 2">KCTC 42856</strain>
    </source>
</reference>
<dbReference type="InterPro" id="IPR013766">
    <property type="entry name" value="Thioredoxin_domain"/>
</dbReference>
<dbReference type="PATRIC" id="fig|76731.3.peg.85"/>
<dbReference type="GO" id="GO:0016209">
    <property type="term" value="F:antioxidant activity"/>
    <property type="evidence" value="ECO:0007669"/>
    <property type="project" value="InterPro"/>
</dbReference>
<dbReference type="AlphaFoldDB" id="A0A0U3MAT1"/>
<gene>
    <name evidence="1" type="ORF">RD2015_83</name>
</gene>
<dbReference type="SUPFAM" id="SSF52833">
    <property type="entry name" value="Thioredoxin-like"/>
    <property type="match status" value="1"/>
</dbReference>
<dbReference type="PROSITE" id="PS51352">
    <property type="entry name" value="THIOREDOXIN_2"/>
    <property type="match status" value="1"/>
</dbReference>
<dbReference type="InterPro" id="IPR036249">
    <property type="entry name" value="Thioredoxin-like_sf"/>
</dbReference>
<sequence precursor="true">MKPLFKTPASITSLARRHLLVGAALVALAGQVQVQAQAQAQIDQPAPAFSVTAADGRTVTLDSLKGKTVVLEWTNHDCPYVKKHYGSGNIPALQKEAAAKGVVWLQVISSAPGQQGHVDGPTALKLNEQRGATPAGTLLDPSGQMGKAYGAQTSPHVFIINPQGVLVYKGGIDSIATAKVEDIAKAEPYVKVALGELAAGKKVSQANTRPYGCSIKYAS</sequence>
<dbReference type="GO" id="GO:0016491">
    <property type="term" value="F:oxidoreductase activity"/>
    <property type="evidence" value="ECO:0007669"/>
    <property type="project" value="InterPro"/>
</dbReference>
<dbReference type="EMBL" id="CP013729">
    <property type="protein sequence ID" value="ALV04588.1"/>
    <property type="molecule type" value="Genomic_DNA"/>
</dbReference>
<organism evidence="1 2">
    <name type="scientific">Roseateles depolymerans</name>
    <dbReference type="NCBI Taxonomy" id="76731"/>
    <lineage>
        <taxon>Bacteria</taxon>
        <taxon>Pseudomonadati</taxon>
        <taxon>Pseudomonadota</taxon>
        <taxon>Betaproteobacteria</taxon>
        <taxon>Burkholderiales</taxon>
        <taxon>Sphaerotilaceae</taxon>
        <taxon>Roseateles</taxon>
    </lineage>
</organism>
<dbReference type="RefSeq" id="WP_058933203.1">
    <property type="nucleotide sequence ID" value="NZ_CP013729.1"/>
</dbReference>
<dbReference type="OrthoDB" id="9781543at2"/>